<dbReference type="RefSeq" id="WP_183190253.1">
    <property type="nucleotide sequence ID" value="NZ_JACICD010000004.1"/>
</dbReference>
<keyword evidence="3" id="KW-1185">Reference proteome</keyword>
<reference evidence="2 3" key="1">
    <citation type="submission" date="2020-08" db="EMBL/GenBank/DDBJ databases">
        <title>Genomic Encyclopedia of Type Strains, Phase IV (KMG-IV): sequencing the most valuable type-strain genomes for metagenomic binning, comparative biology and taxonomic classification.</title>
        <authorList>
            <person name="Goeker M."/>
        </authorList>
    </citation>
    <scope>NUCLEOTIDE SEQUENCE [LARGE SCALE GENOMIC DNA]</scope>
    <source>
        <strain evidence="2 3">DSM 5895</strain>
    </source>
</reference>
<proteinExistence type="predicted"/>
<protein>
    <recommendedName>
        <fullName evidence="4">DUF3750 domain-containing protein</fullName>
    </recommendedName>
</protein>
<keyword evidence="1" id="KW-0732">Signal</keyword>
<sequence>MFRAFRIGVLALLLGFGLPLGAHALVQWHAVDWTRNWGNADWSSTGSLPPATQASPALVRIYAARVGRWRSIFAVHSWIVFKPAGADGYDRYDVVGWSGAPVRHNIRPPDARWYGNPPQLVFALEGEAVERLIPKLRAAIASYPFAEAGDYRAWPGPNSNTFIAHIVAQVPEMAAALPSTAIGKDFPVDGRWVGPAPSRTGIRLTLGGYAGLTLAWVEGIEFNLLGAVAGLDLRRPGIKLPGFGRIGI</sequence>
<evidence type="ECO:0000313" key="2">
    <source>
        <dbReference type="EMBL" id="MBB3772123.1"/>
    </source>
</evidence>
<organism evidence="2 3">
    <name type="scientific">Ancylobacter tetraedralis</name>
    <dbReference type="NCBI Taxonomy" id="217068"/>
    <lineage>
        <taxon>Bacteria</taxon>
        <taxon>Pseudomonadati</taxon>
        <taxon>Pseudomonadota</taxon>
        <taxon>Alphaproteobacteria</taxon>
        <taxon>Hyphomicrobiales</taxon>
        <taxon>Xanthobacteraceae</taxon>
        <taxon>Ancylobacter</taxon>
    </lineage>
</organism>
<gene>
    <name evidence="2" type="ORF">FHS55_002732</name>
</gene>
<evidence type="ECO:0000313" key="3">
    <source>
        <dbReference type="Proteomes" id="UP000533469"/>
    </source>
</evidence>
<feature type="chain" id="PRO_5032532571" description="DUF3750 domain-containing protein" evidence="1">
    <location>
        <begin position="25"/>
        <end position="248"/>
    </location>
</feature>
<dbReference type="Pfam" id="PF12570">
    <property type="entry name" value="DUF3750"/>
    <property type="match status" value="1"/>
</dbReference>
<dbReference type="InterPro" id="IPR022224">
    <property type="entry name" value="DUF3750"/>
</dbReference>
<dbReference type="Proteomes" id="UP000533469">
    <property type="component" value="Unassembled WGS sequence"/>
</dbReference>
<comment type="caution">
    <text evidence="2">The sequence shown here is derived from an EMBL/GenBank/DDBJ whole genome shotgun (WGS) entry which is preliminary data.</text>
</comment>
<feature type="signal peptide" evidence="1">
    <location>
        <begin position="1"/>
        <end position="24"/>
    </location>
</feature>
<name>A0A839ZBI3_9HYPH</name>
<evidence type="ECO:0008006" key="4">
    <source>
        <dbReference type="Google" id="ProtNLM"/>
    </source>
</evidence>
<dbReference type="EMBL" id="JACICD010000004">
    <property type="protein sequence ID" value="MBB3772123.1"/>
    <property type="molecule type" value="Genomic_DNA"/>
</dbReference>
<accession>A0A839ZBI3</accession>
<evidence type="ECO:0000256" key="1">
    <source>
        <dbReference type="SAM" id="SignalP"/>
    </source>
</evidence>
<dbReference type="AlphaFoldDB" id="A0A839ZBI3"/>